<dbReference type="PANTHER" id="PTHR40053:SF1">
    <property type="entry name" value="SPORULATION-CONTROL PROTEIN SPO0M"/>
    <property type="match status" value="1"/>
</dbReference>
<evidence type="ECO:0000313" key="2">
    <source>
        <dbReference type="Proteomes" id="UP000031829"/>
    </source>
</evidence>
<name>A0A0B6AEN2_PRIM2</name>
<evidence type="ECO:0000313" key="1">
    <source>
        <dbReference type="EMBL" id="AJI21931.1"/>
    </source>
</evidence>
<proteinExistence type="predicted"/>
<dbReference type="AlphaFoldDB" id="A0A0B6AEN2"/>
<gene>
    <name evidence="1" type="ORF">BG04_945</name>
</gene>
<reference evidence="1 2" key="1">
    <citation type="journal article" date="2015" name="Genome Announc.">
        <title>Complete genome sequences for 35 biothreat assay-relevant bacillus species.</title>
        <authorList>
            <person name="Johnson S.L."/>
            <person name="Daligault H.E."/>
            <person name="Davenport K.W."/>
            <person name="Jaissle J."/>
            <person name="Frey K.G."/>
            <person name="Ladner J.T."/>
            <person name="Broomall S.M."/>
            <person name="Bishop-Lilly K.A."/>
            <person name="Bruce D.C."/>
            <person name="Gibbons H.S."/>
            <person name="Coyne S.R."/>
            <person name="Lo C.C."/>
            <person name="Meincke L."/>
            <person name="Munk A.C."/>
            <person name="Koroleva G.I."/>
            <person name="Rosenzweig C.N."/>
            <person name="Palacios G.F."/>
            <person name="Redden C.L."/>
            <person name="Minogue T.D."/>
            <person name="Chain P.S."/>
        </authorList>
    </citation>
    <scope>NUCLEOTIDE SEQUENCE [LARGE SCALE GENOMIC DNA]</scope>
    <source>
        <strain evidence="2">ATCC 14581 / DSM 32 / JCM 2506 / NBRC 15308 / NCIMB 9376 / NCTC 10342 / NRRL B-14308 / VKM B-512</strain>
    </source>
</reference>
<dbReference type="GeneID" id="93644424"/>
<protein>
    <submittedName>
        <fullName evidence="1">SpoOM family protein</fullName>
    </submittedName>
</protein>
<dbReference type="Proteomes" id="UP000031829">
    <property type="component" value="Chromosome"/>
</dbReference>
<dbReference type="PANTHER" id="PTHR40053">
    <property type="entry name" value="SPORULATION-CONTROL PROTEIN SPO0M"/>
    <property type="match status" value="1"/>
</dbReference>
<accession>A0A0B6AEN2</accession>
<dbReference type="RefSeq" id="WP_016765306.1">
    <property type="nucleotide sequence ID" value="NZ_BCVB01000001.1"/>
</dbReference>
<dbReference type="KEGG" id="bmeg:BG04_945"/>
<dbReference type="EMBL" id="CP009920">
    <property type="protein sequence ID" value="AJI21931.1"/>
    <property type="molecule type" value="Genomic_DNA"/>
</dbReference>
<dbReference type="Pfam" id="PF07070">
    <property type="entry name" value="Spo0M"/>
    <property type="match status" value="1"/>
</dbReference>
<dbReference type="InterPro" id="IPR009776">
    <property type="entry name" value="Spore_0_M"/>
</dbReference>
<sequence>MALFNKALARIGIGAARVDAKLVNDEFRAGEKIEGIVEVYGGNVEQKIDSIYLRLFTTYVKERDDKKYKQDIELNTFKINDPFTIQPSETKSIPFTFQLPDDTPVTLGRTRVWVATSLDIKDAVDPSDIDHVKVLPNLMVTSTIEAMEQLGFRLRQVECEEAPRRMRKRLPFVQEFEFVPSGGVYAGKVDEIEIIVQPSGLHDYNLFIEVDRRARGFGGFLSEMLDADESLVHVHVSEKEIPQLKNILTSIISRYS</sequence>
<dbReference type="HOGENOM" id="CLU_057336_1_2_9"/>
<organism evidence="1 2">
    <name type="scientific">Priestia megaterium (strain ATCC 14581 / DSM 32 / CCUG 1817 / JCM 2506 / NBRC 15308 / NCIMB 9376 / NCTC 10342 / NRRL B-14308 / VKM B-512 / Ford 19)</name>
    <name type="common">Bacillus megaterium</name>
    <dbReference type="NCBI Taxonomy" id="1348623"/>
    <lineage>
        <taxon>Bacteria</taxon>
        <taxon>Bacillati</taxon>
        <taxon>Bacillota</taxon>
        <taxon>Bacilli</taxon>
        <taxon>Bacillales</taxon>
        <taxon>Bacillaceae</taxon>
        <taxon>Priestia</taxon>
    </lineage>
</organism>